<dbReference type="PANTHER" id="PTHR43540:SF14">
    <property type="entry name" value="ISOCHORISMATASE"/>
    <property type="match status" value="1"/>
</dbReference>
<evidence type="ECO:0000313" key="3">
    <source>
        <dbReference type="EMBL" id="SFJ89884.1"/>
    </source>
</evidence>
<proteinExistence type="predicted"/>
<evidence type="ECO:0000313" key="4">
    <source>
        <dbReference type="Proteomes" id="UP000199598"/>
    </source>
</evidence>
<accession>A0A1I3V2H4</accession>
<dbReference type="RefSeq" id="WP_093516057.1">
    <property type="nucleotide sequence ID" value="NZ_FOSK01000001.1"/>
</dbReference>
<dbReference type="CDD" id="cd01014">
    <property type="entry name" value="nicotinamidase_related"/>
    <property type="match status" value="1"/>
</dbReference>
<dbReference type="Pfam" id="PF00857">
    <property type="entry name" value="Isochorismatase"/>
    <property type="match status" value="1"/>
</dbReference>
<feature type="domain" description="Isochorismatase-like" evidence="2">
    <location>
        <begin position="3"/>
        <end position="143"/>
    </location>
</feature>
<dbReference type="InterPro" id="IPR036380">
    <property type="entry name" value="Isochorismatase-like_sf"/>
</dbReference>
<evidence type="ECO:0000256" key="1">
    <source>
        <dbReference type="ARBA" id="ARBA00022801"/>
    </source>
</evidence>
<dbReference type="InterPro" id="IPR000868">
    <property type="entry name" value="Isochorismatase-like_dom"/>
</dbReference>
<dbReference type="EMBL" id="FOSK01000001">
    <property type="protein sequence ID" value="SFJ89884.1"/>
    <property type="molecule type" value="Genomic_DNA"/>
</dbReference>
<sequence length="183" mass="20590">MSTALIIIDVQKYLFDVEPHPFERDETIARINRLSAKAREADVPVIVVQHERANHQLAYGTDGWELPDDLVVTNSDLKVRKTAPDSFYKTNLKELLDERGITDLTICGFASEFCVDTTFRRAASLGFNLRLVNDAHTTHDKEHATGQQIREHHNNTLVFLRGYEGSIAVLPEADVEFAQAVTA</sequence>
<dbReference type="InterPro" id="IPR050272">
    <property type="entry name" value="Isochorismatase-like_hydrls"/>
</dbReference>
<dbReference type="SUPFAM" id="SSF52499">
    <property type="entry name" value="Isochorismatase-like hydrolases"/>
    <property type="match status" value="1"/>
</dbReference>
<keyword evidence="1" id="KW-0378">Hydrolase</keyword>
<reference evidence="3 4" key="1">
    <citation type="submission" date="2016-10" db="EMBL/GenBank/DDBJ databases">
        <authorList>
            <person name="Varghese N."/>
            <person name="Submissions S."/>
        </authorList>
    </citation>
    <scope>NUCLEOTIDE SEQUENCE [LARGE SCALE GENOMIC DNA]</scope>
    <source>
        <strain evidence="3 4">DSM 16392</strain>
    </source>
</reference>
<dbReference type="Gene3D" id="3.40.50.850">
    <property type="entry name" value="Isochorismatase-like"/>
    <property type="match status" value="1"/>
</dbReference>
<dbReference type="Proteomes" id="UP000199598">
    <property type="component" value="Unassembled WGS sequence"/>
</dbReference>
<evidence type="ECO:0000259" key="2">
    <source>
        <dbReference type="Pfam" id="PF00857"/>
    </source>
</evidence>
<protein>
    <submittedName>
        <fullName evidence="3">Nicotinamidase-related amidase</fullName>
    </submittedName>
</protein>
<name>A0A1I3V2H4_9HYPH</name>
<gene>
    <name evidence="3" type="ORF">SAMN04488518_101180</name>
</gene>
<dbReference type="PANTHER" id="PTHR43540">
    <property type="entry name" value="PEROXYUREIDOACRYLATE/UREIDOACRYLATE AMIDOHYDROLASE-RELATED"/>
    <property type="match status" value="1"/>
</dbReference>
<organism evidence="3 4">
    <name type="scientific">Pseudovibrio ascidiaceicola</name>
    <dbReference type="NCBI Taxonomy" id="285279"/>
    <lineage>
        <taxon>Bacteria</taxon>
        <taxon>Pseudomonadati</taxon>
        <taxon>Pseudomonadota</taxon>
        <taxon>Alphaproteobacteria</taxon>
        <taxon>Hyphomicrobiales</taxon>
        <taxon>Stappiaceae</taxon>
        <taxon>Pseudovibrio</taxon>
    </lineage>
</organism>
<comment type="caution">
    <text evidence="3">The sequence shown here is derived from an EMBL/GenBank/DDBJ whole genome shotgun (WGS) entry which is preliminary data.</text>
</comment>
<keyword evidence="4" id="KW-1185">Reference proteome</keyword>